<dbReference type="STRING" id="1232681.ADIS_3227"/>
<name>R7ZQ22_9BACT</name>
<reference evidence="1 2" key="1">
    <citation type="submission" date="2013-02" db="EMBL/GenBank/DDBJ databases">
        <title>A novel strain isolated from Lonar lake, Maharashtra, India.</title>
        <authorList>
            <person name="Singh A."/>
        </authorList>
    </citation>
    <scope>NUCLEOTIDE SEQUENCE [LARGE SCALE GENOMIC DNA]</scope>
    <source>
        <strain evidence="1 2">AK24</strain>
    </source>
</reference>
<dbReference type="Proteomes" id="UP000013909">
    <property type="component" value="Unassembled WGS sequence"/>
</dbReference>
<proteinExistence type="predicted"/>
<dbReference type="PATRIC" id="fig|1288963.3.peg.3220"/>
<protein>
    <submittedName>
        <fullName evidence="1">Uncharacterized protein</fullName>
    </submittedName>
</protein>
<evidence type="ECO:0000313" key="1">
    <source>
        <dbReference type="EMBL" id="EON76099.1"/>
    </source>
</evidence>
<evidence type="ECO:0000313" key="2">
    <source>
        <dbReference type="Proteomes" id="UP000013909"/>
    </source>
</evidence>
<dbReference type="AlphaFoldDB" id="R7ZQ22"/>
<sequence length="147" mass="15951">MKILNKNLGIYIALLAVVCFSCVEEDGLVTPNVASPVLVLLQGSSFQATAPVTVTGRFYELDKSGILDHRVGIDSIPVSGLQVRVFINHNQEIGTATTDNTGSLVFQQPWSTLGLSSPRVGNSVRLEFAGVHKNIAFRTYHNVVVRQ</sequence>
<accession>R7ZQ22</accession>
<gene>
    <name evidence="1" type="ORF">ADIS_3227</name>
</gene>
<keyword evidence="2" id="KW-1185">Reference proteome</keyword>
<comment type="caution">
    <text evidence="1">The sequence shown here is derived from an EMBL/GenBank/DDBJ whole genome shotgun (WGS) entry which is preliminary data.</text>
</comment>
<organism evidence="1 2">
    <name type="scientific">Lunatimonas lonarensis</name>
    <dbReference type="NCBI Taxonomy" id="1232681"/>
    <lineage>
        <taxon>Bacteria</taxon>
        <taxon>Pseudomonadati</taxon>
        <taxon>Bacteroidota</taxon>
        <taxon>Cytophagia</taxon>
        <taxon>Cytophagales</taxon>
        <taxon>Cyclobacteriaceae</taxon>
    </lineage>
</organism>
<dbReference type="EMBL" id="AQHR01000088">
    <property type="protein sequence ID" value="EON76099.1"/>
    <property type="molecule type" value="Genomic_DNA"/>
</dbReference>
<dbReference type="OrthoDB" id="1493417at2"/>
<dbReference type="RefSeq" id="WP_010855360.1">
    <property type="nucleotide sequence ID" value="NZ_AQHR01000088.1"/>
</dbReference>